<dbReference type="STRING" id="882083.SacmaDRAFT_5486"/>
<feature type="chain" id="PRO_5038651792" description="YncI copper-binding domain-containing protein" evidence="3">
    <location>
        <begin position="32"/>
        <end position="238"/>
    </location>
</feature>
<dbReference type="RefSeq" id="WP_009156976.1">
    <property type="nucleotide sequence ID" value="NZ_CM001439.1"/>
</dbReference>
<feature type="transmembrane region" description="Helical" evidence="2">
    <location>
        <begin position="197"/>
        <end position="217"/>
    </location>
</feature>
<evidence type="ECO:0000256" key="2">
    <source>
        <dbReference type="SAM" id="Phobius"/>
    </source>
</evidence>
<dbReference type="Pfam" id="PF07987">
    <property type="entry name" value="DUF1775"/>
    <property type="match status" value="1"/>
</dbReference>
<dbReference type="HOGENOM" id="CLU_087540_0_0_11"/>
<accession>H5X8Z9</accession>
<evidence type="ECO:0000256" key="1">
    <source>
        <dbReference type="SAM" id="MobiDB-lite"/>
    </source>
</evidence>
<dbReference type="AlphaFoldDB" id="H5X8Z9"/>
<dbReference type="InterPro" id="IPR012533">
    <property type="entry name" value="YcnI-copper_dom"/>
</dbReference>
<sequence length="238" mass="25096">MSLNRRFGTRGALLVAALGVAGAFLSQPGAAAHVSVTPDTAQPGERATVAFRVPNERDDSSTVRLEVVFPADRPLASVSPQSVPGWKITVNSERLDSPISNGHGGTVSEAVRSIVWEGGQIPPHQYQEFPVRLGPLPEQGSTLVFKSLQTYSDGEVVRWIDLEEPGAPEPDRPAPSLTVANPQPAHAAEESDADATALVLGGAGLATGLAALAGVVFGRRKPNDVPREKSRHEEPARL</sequence>
<keyword evidence="3" id="KW-0732">Signal</keyword>
<reference evidence="5 6" key="1">
    <citation type="journal article" date="2012" name="Stand. Genomic Sci.">
        <title>Genome sequence of the ocean sediment bacterium Saccharomonospora marina type strain (XMU15(T)).</title>
        <authorList>
            <person name="Klenk H.P."/>
            <person name="Lu M."/>
            <person name="Lucas S."/>
            <person name="Lapidus A."/>
            <person name="Copeland A."/>
            <person name="Pitluck S."/>
            <person name="Goodwin L.A."/>
            <person name="Han C."/>
            <person name="Tapia R."/>
            <person name="Brambilla E.M."/>
            <person name="Potter G."/>
            <person name="Land M."/>
            <person name="Ivanova N."/>
            <person name="Rohde M."/>
            <person name="Goker M."/>
            <person name="Detter J.C."/>
            <person name="Li W.J."/>
            <person name="Kyrpides N.C."/>
            <person name="Woyke T."/>
        </authorList>
    </citation>
    <scope>NUCLEOTIDE SEQUENCE [LARGE SCALE GENOMIC DNA]</scope>
    <source>
        <strain evidence="5 6">XMU15</strain>
    </source>
</reference>
<proteinExistence type="predicted"/>
<evidence type="ECO:0000259" key="4">
    <source>
        <dbReference type="Pfam" id="PF07987"/>
    </source>
</evidence>
<gene>
    <name evidence="5" type="ORF">SacmaDRAFT_5486</name>
</gene>
<evidence type="ECO:0000256" key="3">
    <source>
        <dbReference type="SAM" id="SignalP"/>
    </source>
</evidence>
<dbReference type="Gene3D" id="2.60.40.2230">
    <property type="entry name" value="Uncharacterised protein YcnI-like PF07987, DUF1775"/>
    <property type="match status" value="1"/>
</dbReference>
<evidence type="ECO:0000313" key="6">
    <source>
        <dbReference type="Proteomes" id="UP000004926"/>
    </source>
</evidence>
<dbReference type="InterPro" id="IPR038507">
    <property type="entry name" value="YcnI-like_sf"/>
</dbReference>
<organism evidence="5 6">
    <name type="scientific">Saccharomonospora marina XMU15</name>
    <dbReference type="NCBI Taxonomy" id="882083"/>
    <lineage>
        <taxon>Bacteria</taxon>
        <taxon>Bacillati</taxon>
        <taxon>Actinomycetota</taxon>
        <taxon>Actinomycetes</taxon>
        <taxon>Pseudonocardiales</taxon>
        <taxon>Pseudonocardiaceae</taxon>
        <taxon>Saccharomonospora</taxon>
    </lineage>
</organism>
<dbReference type="eggNOG" id="COG4549">
    <property type="taxonomic scope" value="Bacteria"/>
</dbReference>
<feature type="region of interest" description="Disordered" evidence="1">
    <location>
        <begin position="164"/>
        <end position="193"/>
    </location>
</feature>
<dbReference type="InterPro" id="IPR006311">
    <property type="entry name" value="TAT_signal"/>
</dbReference>
<feature type="domain" description="YncI copper-binding" evidence="4">
    <location>
        <begin position="33"/>
        <end position="179"/>
    </location>
</feature>
<protein>
    <recommendedName>
        <fullName evidence="4">YncI copper-binding domain-containing protein</fullName>
    </recommendedName>
</protein>
<keyword evidence="2" id="KW-1133">Transmembrane helix</keyword>
<keyword evidence="2" id="KW-0472">Membrane</keyword>
<evidence type="ECO:0000313" key="5">
    <source>
        <dbReference type="EMBL" id="EHR53602.1"/>
    </source>
</evidence>
<dbReference type="EMBL" id="CM001439">
    <property type="protein sequence ID" value="EHR53602.1"/>
    <property type="molecule type" value="Genomic_DNA"/>
</dbReference>
<dbReference type="CDD" id="cd08545">
    <property type="entry name" value="YcnI_like"/>
    <property type="match status" value="1"/>
</dbReference>
<dbReference type="OrthoDB" id="9810871at2"/>
<feature type="signal peptide" evidence="3">
    <location>
        <begin position="1"/>
        <end position="31"/>
    </location>
</feature>
<feature type="region of interest" description="Disordered" evidence="1">
    <location>
        <begin position="218"/>
        <end position="238"/>
    </location>
</feature>
<name>H5X8Z9_9PSEU</name>
<keyword evidence="2" id="KW-0812">Transmembrane</keyword>
<feature type="compositionally biased region" description="Basic and acidic residues" evidence="1">
    <location>
        <begin position="221"/>
        <end position="238"/>
    </location>
</feature>
<dbReference type="PROSITE" id="PS51318">
    <property type="entry name" value="TAT"/>
    <property type="match status" value="1"/>
</dbReference>
<keyword evidence="6" id="KW-1185">Reference proteome</keyword>
<dbReference type="Proteomes" id="UP000004926">
    <property type="component" value="Chromosome"/>
</dbReference>